<keyword evidence="1" id="KW-0472">Membrane</keyword>
<feature type="transmembrane region" description="Helical" evidence="1">
    <location>
        <begin position="86"/>
        <end position="105"/>
    </location>
</feature>
<sequence length="265" mass="26744">MPDYAESSSARTRFPEVPVPIGVGTLTNILTILLGSGLGLLVGHRLPERVRTTVTAALGLVTLLLAGQAAVAVSDPAFVDAVGTQAPVLIVLGSLAIGGILGSLVRLEDRVASVGGWLRGRLVRRDHGGGNDRFVEGFVTASLVFCVGPLTILGSLNEGLGRGAEQLLVKSVLDGFASLAFAASLGVGVMASALSVGLVQGLLTVVGLLIGDVVPDAQLAALTSVGGLILVGVALRLLDLARFPVADLLPALVVAPLLVTAVAAF</sequence>
<dbReference type="PANTHER" id="PTHR36111">
    <property type="entry name" value="INNER MEMBRANE PROTEIN-RELATED"/>
    <property type="match status" value="1"/>
</dbReference>
<keyword evidence="1" id="KW-0812">Transmembrane</keyword>
<organism evidence="2 3">
    <name type="scientific">Aeromicrobium alkaliterrae</name>
    <dbReference type="NCBI Taxonomy" id="302168"/>
    <lineage>
        <taxon>Bacteria</taxon>
        <taxon>Bacillati</taxon>
        <taxon>Actinomycetota</taxon>
        <taxon>Actinomycetes</taxon>
        <taxon>Propionibacteriales</taxon>
        <taxon>Nocardioidaceae</taxon>
        <taxon>Aeromicrobium</taxon>
    </lineage>
</organism>
<reference evidence="2 3" key="1">
    <citation type="journal article" date="2019" name="Int. J. Syst. Evol. Microbiol.">
        <title>The Global Catalogue of Microorganisms (GCM) 10K type strain sequencing project: providing services to taxonomists for standard genome sequencing and annotation.</title>
        <authorList>
            <consortium name="The Broad Institute Genomics Platform"/>
            <consortium name="The Broad Institute Genome Sequencing Center for Infectious Disease"/>
            <person name="Wu L."/>
            <person name="Ma J."/>
        </authorList>
    </citation>
    <scope>NUCLEOTIDE SEQUENCE [LARGE SCALE GENOMIC DNA]</scope>
    <source>
        <strain evidence="2 3">JCM 13518</strain>
    </source>
</reference>
<feature type="transmembrane region" description="Helical" evidence="1">
    <location>
        <begin position="244"/>
        <end position="264"/>
    </location>
</feature>
<evidence type="ECO:0000313" key="3">
    <source>
        <dbReference type="Proteomes" id="UP001501057"/>
    </source>
</evidence>
<evidence type="ECO:0000313" key="2">
    <source>
        <dbReference type="EMBL" id="GAA1731383.1"/>
    </source>
</evidence>
<feature type="transmembrane region" description="Helical" evidence="1">
    <location>
        <begin position="176"/>
        <end position="207"/>
    </location>
</feature>
<accession>A0ABN2JLD4</accession>
<feature type="transmembrane region" description="Helical" evidence="1">
    <location>
        <begin position="20"/>
        <end position="42"/>
    </location>
</feature>
<dbReference type="Pfam" id="PF04474">
    <property type="entry name" value="DUF554"/>
    <property type="match status" value="1"/>
</dbReference>
<evidence type="ECO:0000256" key="1">
    <source>
        <dbReference type="SAM" id="Phobius"/>
    </source>
</evidence>
<dbReference type="PANTHER" id="PTHR36111:SF2">
    <property type="entry name" value="INNER MEMBRANE PROTEIN"/>
    <property type="match status" value="1"/>
</dbReference>
<dbReference type="EMBL" id="BAAAME010000002">
    <property type="protein sequence ID" value="GAA1731383.1"/>
    <property type="molecule type" value="Genomic_DNA"/>
</dbReference>
<feature type="transmembrane region" description="Helical" evidence="1">
    <location>
        <begin position="54"/>
        <end position="74"/>
    </location>
</feature>
<dbReference type="Proteomes" id="UP001501057">
    <property type="component" value="Unassembled WGS sequence"/>
</dbReference>
<comment type="caution">
    <text evidence="2">The sequence shown here is derived from an EMBL/GenBank/DDBJ whole genome shotgun (WGS) entry which is preliminary data.</text>
</comment>
<proteinExistence type="predicted"/>
<dbReference type="InterPro" id="IPR007563">
    <property type="entry name" value="DUF554"/>
</dbReference>
<name>A0ABN2JLD4_9ACTN</name>
<gene>
    <name evidence="2" type="ORF">GCM10009710_10040</name>
</gene>
<feature type="transmembrane region" description="Helical" evidence="1">
    <location>
        <begin position="134"/>
        <end position="156"/>
    </location>
</feature>
<protein>
    <submittedName>
        <fullName evidence="2">DUF554 domain-containing protein</fullName>
    </submittedName>
</protein>
<keyword evidence="1" id="KW-1133">Transmembrane helix</keyword>
<feature type="transmembrane region" description="Helical" evidence="1">
    <location>
        <begin position="219"/>
        <end position="238"/>
    </location>
</feature>
<keyword evidence="3" id="KW-1185">Reference proteome</keyword>